<reference evidence="5 6" key="1">
    <citation type="submission" date="2023-07" db="EMBL/GenBank/DDBJ databases">
        <title>Sorghum-associated microbial communities from plants grown in Nebraska, USA.</title>
        <authorList>
            <person name="Schachtman D."/>
        </authorList>
    </citation>
    <scope>NUCLEOTIDE SEQUENCE [LARGE SCALE GENOMIC DNA]</scope>
    <source>
        <strain evidence="5 6">BE240</strain>
    </source>
</reference>
<dbReference type="RefSeq" id="WP_204732567.1">
    <property type="nucleotide sequence ID" value="NZ_JAVDWE010000002.1"/>
</dbReference>
<dbReference type="InterPro" id="IPR013341">
    <property type="entry name" value="Mandelate_racemase_N_dom"/>
</dbReference>
<dbReference type="PANTHER" id="PTHR13794:SF58">
    <property type="entry name" value="MITOCHONDRIAL ENOLASE SUPERFAMILY MEMBER 1"/>
    <property type="match status" value="1"/>
</dbReference>
<dbReference type="PROSITE" id="PS00908">
    <property type="entry name" value="MR_MLE_1"/>
    <property type="match status" value="1"/>
</dbReference>
<dbReference type="InterPro" id="IPR029017">
    <property type="entry name" value="Enolase-like_N"/>
</dbReference>
<dbReference type="InterPro" id="IPR036849">
    <property type="entry name" value="Enolase-like_C_sf"/>
</dbReference>
<organism evidence="5 6">
    <name type="scientific">Hydrogenophaga laconesensis</name>
    <dbReference type="NCBI Taxonomy" id="1805971"/>
    <lineage>
        <taxon>Bacteria</taxon>
        <taxon>Pseudomonadati</taxon>
        <taxon>Pseudomonadota</taxon>
        <taxon>Betaproteobacteria</taxon>
        <taxon>Burkholderiales</taxon>
        <taxon>Comamonadaceae</taxon>
        <taxon>Hydrogenophaga</taxon>
    </lineage>
</organism>
<dbReference type="InterPro" id="IPR029065">
    <property type="entry name" value="Enolase_C-like"/>
</dbReference>
<dbReference type="EMBL" id="JAVDWE010000002">
    <property type="protein sequence ID" value="MDR7093580.1"/>
    <property type="molecule type" value="Genomic_DNA"/>
</dbReference>
<keyword evidence="3" id="KW-0460">Magnesium</keyword>
<evidence type="ECO:0000256" key="1">
    <source>
        <dbReference type="ARBA" id="ARBA00001946"/>
    </source>
</evidence>
<gene>
    <name evidence="5" type="ORF">J2X09_001312</name>
</gene>
<dbReference type="InterPro" id="IPR013342">
    <property type="entry name" value="Mandelate_racemase_C"/>
</dbReference>
<evidence type="ECO:0000313" key="6">
    <source>
        <dbReference type="Proteomes" id="UP001265550"/>
    </source>
</evidence>
<dbReference type="SFLD" id="SFLDS00001">
    <property type="entry name" value="Enolase"/>
    <property type="match status" value="1"/>
</dbReference>
<sequence length="374" mass="41078">MKITRITATALHVPFTLDVPGGRQHQEALGCCIVEVETDEGLIGHGLTAITQEKVAESIITHVLAPALIGTDPLAHEARWEQMYWLTASRGQTGYAQHAIAAIDVALWDIKGKALRQPIWRLLGAARQKLEIYATFGFEFLDIDGLRGAVRSLSSEGIEHLKMVVGFRALPRRESRSLMSVIREDAKRVHAVREAAGDEVSLYIDANCGLDAYHAERLIRMTADCNLGFFEEPITQNDALAMADLRARTGMPLTCGQNEGLAYRFRDWLMARSVDFVQPNVVITGGFTQCVRIAALANAFNVPITSGGAYPLHNMHLQAGVGNGTKVEWHLPVVAMMKQIYQGFPEPVGPHITMSEAPGLGFELLPQALEAYRV</sequence>
<feature type="domain" description="Mandelate racemase/muconate lactonizing enzyme C-terminal" evidence="4">
    <location>
        <begin position="143"/>
        <end position="252"/>
    </location>
</feature>
<dbReference type="InterPro" id="IPR046945">
    <property type="entry name" value="RHMD-like"/>
</dbReference>
<dbReference type="SUPFAM" id="SSF54826">
    <property type="entry name" value="Enolase N-terminal domain-like"/>
    <property type="match status" value="1"/>
</dbReference>
<dbReference type="SUPFAM" id="SSF51604">
    <property type="entry name" value="Enolase C-terminal domain-like"/>
    <property type="match status" value="1"/>
</dbReference>
<proteinExistence type="predicted"/>
<name>A0ABU1V7Y9_9BURK</name>
<comment type="caution">
    <text evidence="5">The sequence shown here is derived from an EMBL/GenBank/DDBJ whole genome shotgun (WGS) entry which is preliminary data.</text>
</comment>
<comment type="cofactor">
    <cofactor evidence="1">
        <name>Mg(2+)</name>
        <dbReference type="ChEBI" id="CHEBI:18420"/>
    </cofactor>
</comment>
<evidence type="ECO:0000313" key="5">
    <source>
        <dbReference type="EMBL" id="MDR7093580.1"/>
    </source>
</evidence>
<protein>
    <submittedName>
        <fullName evidence="5">L-alanine-DL-glutamate epimerase-like enolase superfamily enzyme</fullName>
    </submittedName>
</protein>
<dbReference type="Proteomes" id="UP001265550">
    <property type="component" value="Unassembled WGS sequence"/>
</dbReference>
<dbReference type="Gene3D" id="3.30.390.10">
    <property type="entry name" value="Enolase-like, N-terminal domain"/>
    <property type="match status" value="1"/>
</dbReference>
<keyword evidence="6" id="KW-1185">Reference proteome</keyword>
<dbReference type="CDD" id="cd03316">
    <property type="entry name" value="MR_like"/>
    <property type="match status" value="1"/>
</dbReference>
<dbReference type="PANTHER" id="PTHR13794">
    <property type="entry name" value="ENOLASE SUPERFAMILY, MANDELATE RACEMASE"/>
    <property type="match status" value="1"/>
</dbReference>
<dbReference type="InterPro" id="IPR018110">
    <property type="entry name" value="Mandel_Rmase/mucon_lact_enz_CS"/>
</dbReference>
<dbReference type="Pfam" id="PF02746">
    <property type="entry name" value="MR_MLE_N"/>
    <property type="match status" value="1"/>
</dbReference>
<dbReference type="Pfam" id="PF13378">
    <property type="entry name" value="MR_MLE_C"/>
    <property type="match status" value="1"/>
</dbReference>
<accession>A0ABU1V7Y9</accession>
<dbReference type="SMART" id="SM00922">
    <property type="entry name" value="MR_MLE"/>
    <property type="match status" value="1"/>
</dbReference>
<evidence type="ECO:0000256" key="2">
    <source>
        <dbReference type="ARBA" id="ARBA00022723"/>
    </source>
</evidence>
<evidence type="ECO:0000259" key="4">
    <source>
        <dbReference type="SMART" id="SM00922"/>
    </source>
</evidence>
<dbReference type="Gene3D" id="3.20.20.120">
    <property type="entry name" value="Enolase-like C-terminal domain"/>
    <property type="match status" value="1"/>
</dbReference>
<evidence type="ECO:0000256" key="3">
    <source>
        <dbReference type="ARBA" id="ARBA00022842"/>
    </source>
</evidence>
<keyword evidence="2" id="KW-0479">Metal-binding</keyword>